<dbReference type="WBParaSite" id="GPUH_0000938401-mRNA-1">
    <property type="protein sequence ID" value="GPUH_0000938401-mRNA-1"/>
    <property type="gene ID" value="GPUH_0000938401"/>
</dbReference>
<evidence type="ECO:0000256" key="1">
    <source>
        <dbReference type="SAM" id="Coils"/>
    </source>
</evidence>
<evidence type="ECO:0000313" key="2">
    <source>
        <dbReference type="EMBL" id="VDK71477.1"/>
    </source>
</evidence>
<keyword evidence="3" id="KW-1185">Reference proteome</keyword>
<reference evidence="2 3" key="2">
    <citation type="submission" date="2018-11" db="EMBL/GenBank/DDBJ databases">
        <authorList>
            <consortium name="Pathogen Informatics"/>
        </authorList>
    </citation>
    <scope>NUCLEOTIDE SEQUENCE [LARGE SCALE GENOMIC DNA]</scope>
</reference>
<sequence>MQEALCAKEKWAILSAEQQDKFYELKEELADRISAQGGKFQEFLEDIKKISANLWWYEYDNSKTMEMLDKEDKNMLQNSIDKLETKITLMHTQLVEKIKSFEERMRKTLEKLPEVERNCDNVAVSFESAVKDLVAFNNAYK</sequence>
<dbReference type="Proteomes" id="UP000271098">
    <property type="component" value="Unassembled WGS sequence"/>
</dbReference>
<gene>
    <name evidence="2" type="ORF">GPUH_LOCUS9372</name>
</gene>
<proteinExistence type="predicted"/>
<dbReference type="AlphaFoldDB" id="A0A183DKY2"/>
<evidence type="ECO:0000313" key="3">
    <source>
        <dbReference type="Proteomes" id="UP000271098"/>
    </source>
</evidence>
<evidence type="ECO:0000313" key="4">
    <source>
        <dbReference type="WBParaSite" id="GPUH_0000938401-mRNA-1"/>
    </source>
</evidence>
<feature type="coiled-coil region" evidence="1">
    <location>
        <begin position="91"/>
        <end position="118"/>
    </location>
</feature>
<reference evidence="4" key="1">
    <citation type="submission" date="2016-06" db="UniProtKB">
        <authorList>
            <consortium name="WormBaseParasite"/>
        </authorList>
    </citation>
    <scope>IDENTIFICATION</scope>
</reference>
<keyword evidence="1" id="KW-0175">Coiled coil</keyword>
<organism evidence="4">
    <name type="scientific">Gongylonema pulchrum</name>
    <dbReference type="NCBI Taxonomy" id="637853"/>
    <lineage>
        <taxon>Eukaryota</taxon>
        <taxon>Metazoa</taxon>
        <taxon>Ecdysozoa</taxon>
        <taxon>Nematoda</taxon>
        <taxon>Chromadorea</taxon>
        <taxon>Rhabditida</taxon>
        <taxon>Spirurina</taxon>
        <taxon>Spiruromorpha</taxon>
        <taxon>Spiruroidea</taxon>
        <taxon>Gongylonematidae</taxon>
        <taxon>Gongylonema</taxon>
    </lineage>
</organism>
<protein>
    <submittedName>
        <fullName evidence="4">DUF148 domain-containing protein</fullName>
    </submittedName>
</protein>
<dbReference type="EMBL" id="UYRT01030417">
    <property type="protein sequence ID" value="VDK71477.1"/>
    <property type="molecule type" value="Genomic_DNA"/>
</dbReference>
<accession>A0A183DKY2</accession>
<name>A0A183DKY2_9BILA</name>